<gene>
    <name evidence="3" type="ORF">PBOR_16040</name>
</gene>
<keyword evidence="1" id="KW-0560">Oxidoreductase</keyword>
<dbReference type="HOGENOM" id="CLU_023205_2_3_9"/>
<evidence type="ECO:0000313" key="4">
    <source>
        <dbReference type="Proteomes" id="UP000029518"/>
    </source>
</evidence>
<evidence type="ECO:0000259" key="2">
    <source>
        <dbReference type="Pfam" id="PF00248"/>
    </source>
</evidence>
<evidence type="ECO:0000313" key="3">
    <source>
        <dbReference type="EMBL" id="AIQ58277.1"/>
    </source>
</evidence>
<dbReference type="Gene3D" id="3.20.20.100">
    <property type="entry name" value="NADP-dependent oxidoreductase domain"/>
    <property type="match status" value="1"/>
</dbReference>
<dbReference type="InterPro" id="IPR023210">
    <property type="entry name" value="NADP_OxRdtase_dom"/>
</dbReference>
<dbReference type="GO" id="GO:0016491">
    <property type="term" value="F:oxidoreductase activity"/>
    <property type="evidence" value="ECO:0007669"/>
    <property type="project" value="UniProtKB-KW"/>
</dbReference>
<proteinExistence type="predicted"/>
<feature type="domain" description="NADP-dependent oxidoreductase" evidence="2">
    <location>
        <begin position="23"/>
        <end position="326"/>
    </location>
</feature>
<dbReference type="OrthoDB" id="9773828at2"/>
<dbReference type="SUPFAM" id="SSF51430">
    <property type="entry name" value="NAD(P)-linked oxidoreductase"/>
    <property type="match status" value="1"/>
</dbReference>
<dbReference type="PROSITE" id="PS00062">
    <property type="entry name" value="ALDOKETO_REDUCTASE_2"/>
    <property type="match status" value="1"/>
</dbReference>
<dbReference type="InterPro" id="IPR020471">
    <property type="entry name" value="AKR"/>
</dbReference>
<dbReference type="RefSeq" id="WP_042213045.1">
    <property type="nucleotide sequence ID" value="NZ_CP009285.1"/>
</dbReference>
<reference evidence="3" key="1">
    <citation type="submission" date="2014-08" db="EMBL/GenBank/DDBJ databases">
        <title>Comparative genomics of the Paenibacillus odorifer group.</title>
        <authorList>
            <person name="den Bakker H.C."/>
            <person name="Tsai Y.-C.Y.-C."/>
            <person name="Martin N."/>
            <person name="Korlach J."/>
            <person name="Wiedmann M."/>
        </authorList>
    </citation>
    <scope>NUCLEOTIDE SEQUENCE [LARGE SCALE GENOMIC DNA]</scope>
    <source>
        <strain evidence="3">DSM 13188</strain>
    </source>
</reference>
<dbReference type="Pfam" id="PF00248">
    <property type="entry name" value="Aldo_ket_red"/>
    <property type="match status" value="1"/>
</dbReference>
<accession>A0A089LBS7</accession>
<dbReference type="PANTHER" id="PTHR43364:SF4">
    <property type="entry name" value="NAD(P)-LINKED OXIDOREDUCTASE SUPERFAMILY PROTEIN"/>
    <property type="match status" value="1"/>
</dbReference>
<protein>
    <submittedName>
        <fullName evidence="3">Aldo/keto reductase</fullName>
    </submittedName>
</protein>
<dbReference type="Proteomes" id="UP000029518">
    <property type="component" value="Chromosome"/>
</dbReference>
<dbReference type="InterPro" id="IPR036812">
    <property type="entry name" value="NAD(P)_OxRdtase_dom_sf"/>
</dbReference>
<organism evidence="3 4">
    <name type="scientific">Paenibacillus borealis</name>
    <dbReference type="NCBI Taxonomy" id="160799"/>
    <lineage>
        <taxon>Bacteria</taxon>
        <taxon>Bacillati</taxon>
        <taxon>Bacillota</taxon>
        <taxon>Bacilli</taxon>
        <taxon>Bacillales</taxon>
        <taxon>Paenibacillaceae</taxon>
        <taxon>Paenibacillus</taxon>
    </lineage>
</organism>
<dbReference type="PRINTS" id="PR00069">
    <property type="entry name" value="ALDKETRDTASE"/>
</dbReference>
<dbReference type="EMBL" id="CP009285">
    <property type="protein sequence ID" value="AIQ58277.1"/>
    <property type="molecule type" value="Genomic_DNA"/>
</dbReference>
<evidence type="ECO:0000256" key="1">
    <source>
        <dbReference type="ARBA" id="ARBA00023002"/>
    </source>
</evidence>
<sequence>METTASKVNLRPLGQSDLSVSALGLGCWQFSRGSGIVGRYWSNLTDTDILEIVKISLEGGMNWVDTAEIYGGGKSEEALAHVLDQLRKEGSPHAAPLIATKWWPLLRTAGSIPATIDQRIACLGGRGIDLYQIHQPFSLSSIASEMKAMAGLVEAGKIRYVGVSNYSAKQMVEAHRLLKTYGLPLVSNQVKYNLLHRNIDQNGTLAAAKELGISIIAYSPLQQGILTGRFHNDPSQIAAVSRIRRMQSGLDGASLARSKPLIDSLAKLAEKYKATPGQVALNWLIHYHGDTVVAIPGASKARHARENIGAMTFRLNPEELELLNEASWAALKK</sequence>
<keyword evidence="4" id="KW-1185">Reference proteome</keyword>
<dbReference type="InterPro" id="IPR018170">
    <property type="entry name" value="Aldo/ket_reductase_CS"/>
</dbReference>
<name>A0A089LBS7_PAEBO</name>
<dbReference type="KEGG" id="pbd:PBOR_16040"/>
<dbReference type="PANTHER" id="PTHR43364">
    <property type="entry name" value="NADH-SPECIFIC METHYLGLYOXAL REDUCTASE-RELATED"/>
    <property type="match status" value="1"/>
</dbReference>
<dbReference type="InterPro" id="IPR050523">
    <property type="entry name" value="AKR_Detox_Biosynth"/>
</dbReference>
<dbReference type="AlphaFoldDB" id="A0A089LBS7"/>